<protein>
    <submittedName>
        <fullName evidence="2">Uncharacterized protein</fullName>
    </submittedName>
</protein>
<evidence type="ECO:0000256" key="1">
    <source>
        <dbReference type="SAM" id="MobiDB-lite"/>
    </source>
</evidence>
<evidence type="ECO:0000313" key="3">
    <source>
        <dbReference type="EMBL" id="VFK29950.1"/>
    </source>
</evidence>
<feature type="region of interest" description="Disordered" evidence="1">
    <location>
        <begin position="1"/>
        <end position="34"/>
    </location>
</feature>
<dbReference type="AlphaFoldDB" id="A0A450W372"/>
<feature type="compositionally biased region" description="Polar residues" evidence="1">
    <location>
        <begin position="12"/>
        <end position="21"/>
    </location>
</feature>
<evidence type="ECO:0000313" key="2">
    <source>
        <dbReference type="EMBL" id="VFK11346.1"/>
    </source>
</evidence>
<reference evidence="2" key="1">
    <citation type="submission" date="2019-02" db="EMBL/GenBank/DDBJ databases">
        <authorList>
            <person name="Gruber-Vodicka R. H."/>
            <person name="Seah K. B. B."/>
        </authorList>
    </citation>
    <scope>NUCLEOTIDE SEQUENCE</scope>
    <source>
        <strain evidence="2">BECK_S312</strain>
        <strain evidence="3">BECK_S426</strain>
    </source>
</reference>
<name>A0A450W372_9GAMM</name>
<organism evidence="2">
    <name type="scientific">Candidatus Kentrum sp. LPFa</name>
    <dbReference type="NCBI Taxonomy" id="2126335"/>
    <lineage>
        <taxon>Bacteria</taxon>
        <taxon>Pseudomonadati</taxon>
        <taxon>Pseudomonadota</taxon>
        <taxon>Gammaproteobacteria</taxon>
        <taxon>Candidatus Kentrum</taxon>
    </lineage>
</organism>
<dbReference type="EMBL" id="CAADFM010000052">
    <property type="protein sequence ID" value="VFK11346.1"/>
    <property type="molecule type" value="Genomic_DNA"/>
</dbReference>
<accession>A0A450W372</accession>
<sequence>MAEKPPEYSLGTELSSAYAKTQPQNQPKRRNPPYSVSFIQNTLTAAEDHPEILPRSFNAPRFKRDVELFTQLTEIGTLIVLLASDAGQPIQAGWITRAHSAR</sequence>
<dbReference type="EMBL" id="CAADFP010000099">
    <property type="protein sequence ID" value="VFK29950.1"/>
    <property type="molecule type" value="Genomic_DNA"/>
</dbReference>
<gene>
    <name evidence="2" type="ORF">BECKLPF1236A_GA0070988_1005218</name>
    <name evidence="3" type="ORF">BECKLPF1236C_GA0070990_100994</name>
</gene>
<proteinExistence type="predicted"/>